<dbReference type="PANTHER" id="PTHR46176">
    <property type="entry name" value="LD21662P"/>
    <property type="match status" value="1"/>
</dbReference>
<gene>
    <name evidence="4 5" type="ORF">BBOV_IV011180</name>
</gene>
<sequence>MNNREDLRNGVKLNKSNPSKQSSERPQNRSIWDKIAKLEQRELCLECEHRRWKTNVIQVCETCAKGLPSLKCCHCKISYVNHKYCFKASNIYNREMCMSCASNWATYNNEPKLCRFCNQWSAWRSTSECDRCRDLLEKYGQPSNCESCNNNAAFDRGESARKRVNDLKLCFLCTCNYKQNDYYNRKLMKKMNIDTSERSTEDVNTDQPSSARDMEDSPLFPEKVQSANNGNTARTLEQELKELKDAYNTLKKKYAKLKDENISLRKRVKMK</sequence>
<dbReference type="eggNOG" id="KOG3990">
    <property type="taxonomic scope" value="Eukaryota"/>
</dbReference>
<evidence type="ECO:0000256" key="3">
    <source>
        <dbReference type="SAM" id="MobiDB-lite"/>
    </source>
</evidence>
<dbReference type="PANTHER" id="PTHR46176:SF1">
    <property type="entry name" value="LD21662P"/>
    <property type="match status" value="1"/>
</dbReference>
<reference evidence="6" key="4">
    <citation type="journal article" date="2020" name="Data Brief">
        <title>Transcriptome dataset of Babesia bovis life stages within vertebrate and invertebrate hosts.</title>
        <authorList>
            <person name="Ueti M.W."/>
            <person name="Johnson W.C."/>
            <person name="Kappmeyer L.S."/>
            <person name="Herndon D.R."/>
            <person name="Mousel M.R."/>
            <person name="Reif K.E."/>
            <person name="Taus N.S."/>
            <person name="Ifeonu O.O."/>
            <person name="Silva J.C."/>
            <person name="Suarez C.E."/>
            <person name="Brayton K.A."/>
        </authorList>
    </citation>
    <scope>NUCLEOTIDE SEQUENCE [LARGE SCALE GENOMIC DNA]</scope>
</reference>
<comment type="similarity">
    <text evidence="1">Belongs to the FAM76 family.</text>
</comment>
<protein>
    <recommendedName>
        <fullName evidence="7">Protein FAM76A</fullName>
    </recommendedName>
</protein>
<dbReference type="Pfam" id="PF16046">
    <property type="entry name" value="FAM76"/>
    <property type="match status" value="1"/>
</dbReference>
<keyword evidence="2" id="KW-0175">Coiled coil</keyword>
<dbReference type="GeneID" id="5479272"/>
<dbReference type="RefSeq" id="XP_001611038.1">
    <property type="nucleotide sequence ID" value="XM_001610988.1"/>
</dbReference>
<dbReference type="EMBL" id="AK440565">
    <property type="protein sequence ID" value="BAN64359.1"/>
    <property type="molecule type" value="mRNA"/>
</dbReference>
<keyword evidence="6" id="KW-1185">Reference proteome</keyword>
<name>A7ASF1_BABBO</name>
<evidence type="ECO:0000313" key="4">
    <source>
        <dbReference type="EMBL" id="BAN64359.1"/>
    </source>
</evidence>
<reference evidence="5 6" key="1">
    <citation type="journal article" date="2007" name="PLoS Pathog.">
        <title>Genome sequence of Babesia bovis and comparative analysis of apicomplexan hemoprotozoa.</title>
        <authorList>
            <person name="Brayton K.A."/>
            <person name="Lau A.O.T."/>
            <person name="Herndon D.R."/>
            <person name="Hannick L."/>
            <person name="Kappmeyer L.S."/>
            <person name="Berens S.J."/>
            <person name="Bidwell S.L."/>
            <person name="Brown W.C."/>
            <person name="Crabtree J."/>
            <person name="Fadrosh D."/>
            <person name="Feldblum T."/>
            <person name="Forberger H.A."/>
            <person name="Haas B.J."/>
            <person name="Howell J.M."/>
            <person name="Khouri H."/>
            <person name="Koo H."/>
            <person name="Mann D.J."/>
            <person name="Norimine J."/>
            <person name="Paulsen I.T."/>
            <person name="Radune D."/>
            <person name="Ren Q."/>
            <person name="Smith R.K. Jr."/>
            <person name="Suarez C.E."/>
            <person name="White O."/>
            <person name="Wortman J.R."/>
            <person name="Knowles D.P. Jr."/>
            <person name="McElwain T.F."/>
            <person name="Nene V.M."/>
        </authorList>
    </citation>
    <scope>NUCLEOTIDE SEQUENCE [LARGE SCALE GENOMIC DNA]</scope>
    <source>
        <strain evidence="5">T2Bo</strain>
    </source>
</reference>
<dbReference type="GO" id="GO:0016607">
    <property type="term" value="C:nuclear speck"/>
    <property type="evidence" value="ECO:0007669"/>
    <property type="project" value="TreeGrafter"/>
</dbReference>
<reference evidence="6" key="5">
    <citation type="journal article" date="2021" name="Int. J. Parasitol.">
        <title>Comparative analysis of gene expression between Babesia bovis blood stages and kinetes allowed by improved genome annotation.</title>
        <authorList>
            <person name="Ueti M.W."/>
            <person name="Johnson W.C."/>
            <person name="Kappmeyer L.S."/>
            <person name="Herndon D.R."/>
            <person name="Mousel M.R."/>
            <person name="Reif K.E."/>
            <person name="Taus N.S."/>
            <person name="Ifeonu O.O."/>
            <person name="Silva J.C."/>
            <person name="Suarez C.E."/>
            <person name="Brayton K.A."/>
        </authorList>
    </citation>
    <scope>NUCLEOTIDE SEQUENCE [LARGE SCALE GENOMIC DNA]</scope>
</reference>
<dbReference type="EMBL" id="AAXT01000002">
    <property type="protein sequence ID" value="EDO07470.1"/>
    <property type="molecule type" value="Genomic_DNA"/>
</dbReference>
<evidence type="ECO:0000313" key="5">
    <source>
        <dbReference type="EMBL" id="EDO07470.1"/>
    </source>
</evidence>
<evidence type="ECO:0000313" key="6">
    <source>
        <dbReference type="Proteomes" id="UP000002173"/>
    </source>
</evidence>
<dbReference type="InterPro" id="IPR032017">
    <property type="entry name" value="FAM76"/>
</dbReference>
<feature type="compositionally biased region" description="Polar residues" evidence="3">
    <location>
        <begin position="225"/>
        <end position="234"/>
    </location>
</feature>
<reference evidence="5" key="2">
    <citation type="submission" date="2007-08" db="EMBL/GenBank/DDBJ databases">
        <authorList>
            <person name="Nene V."/>
        </authorList>
    </citation>
    <scope>NUCLEOTIDE SEQUENCE</scope>
    <source>
        <strain evidence="5">T2Bo</strain>
    </source>
</reference>
<dbReference type="KEGG" id="bbo:BBOV_IV011180"/>
<proteinExistence type="evidence at transcript level"/>
<evidence type="ECO:0000256" key="1">
    <source>
        <dbReference type="ARBA" id="ARBA00009097"/>
    </source>
</evidence>
<reference evidence="4" key="3">
    <citation type="journal article" date="2014" name="BMC Genomics">
        <title>The Babesia bovis gene and promoter model: an update from full-length EST analysis.</title>
        <authorList>
            <person name="Yamagishi J."/>
            <person name="Wakaguri H."/>
            <person name="Yokoyama N."/>
            <person name="Yamashita R."/>
            <person name="Suzuki Y."/>
            <person name="Xuan X."/>
            <person name="Igarashi I."/>
        </authorList>
    </citation>
    <scope>NUCLEOTIDE SEQUENCE</scope>
    <source>
        <strain evidence="4">Texas</strain>
    </source>
</reference>
<accession>A7ASF1</accession>
<dbReference type="Proteomes" id="UP000002173">
    <property type="component" value="Unassembled WGS sequence"/>
</dbReference>
<feature type="region of interest" description="Disordered" evidence="3">
    <location>
        <begin position="194"/>
        <end position="234"/>
    </location>
</feature>
<dbReference type="AlphaFoldDB" id="A7ASF1"/>
<evidence type="ECO:0000256" key="2">
    <source>
        <dbReference type="ARBA" id="ARBA00023054"/>
    </source>
</evidence>
<evidence type="ECO:0008006" key="7">
    <source>
        <dbReference type="Google" id="ProtNLM"/>
    </source>
</evidence>
<dbReference type="VEuPathDB" id="PiroplasmaDB:BBOV_IV011180"/>
<dbReference type="OMA" id="WRSTSEC"/>
<feature type="region of interest" description="Disordered" evidence="3">
    <location>
        <begin position="1"/>
        <end position="28"/>
    </location>
</feature>
<organism evidence="5 6">
    <name type="scientific">Babesia bovis</name>
    <dbReference type="NCBI Taxonomy" id="5865"/>
    <lineage>
        <taxon>Eukaryota</taxon>
        <taxon>Sar</taxon>
        <taxon>Alveolata</taxon>
        <taxon>Apicomplexa</taxon>
        <taxon>Aconoidasida</taxon>
        <taxon>Piroplasmida</taxon>
        <taxon>Babesiidae</taxon>
        <taxon>Babesia</taxon>
    </lineage>
</organism>